<accession>E1IG79</accession>
<evidence type="ECO:0000256" key="6">
    <source>
        <dbReference type="ARBA" id="ARBA00022813"/>
    </source>
</evidence>
<dbReference type="InterPro" id="IPR006200">
    <property type="entry name" value="LexA"/>
</dbReference>
<evidence type="ECO:0000256" key="13">
    <source>
        <dbReference type="RuleBase" id="RU003991"/>
    </source>
</evidence>
<dbReference type="MEROPS" id="S24.001"/>
<dbReference type="SUPFAM" id="SSF46785">
    <property type="entry name" value="Winged helix' DNA-binding domain"/>
    <property type="match status" value="1"/>
</dbReference>
<dbReference type="InterPro" id="IPR006199">
    <property type="entry name" value="LexA_DNA-bd_dom"/>
</dbReference>
<dbReference type="STRING" id="765420.OSCT_2330"/>
<feature type="active site" description="For autocatalytic cleavage activity" evidence="12">
    <location>
        <position position="173"/>
    </location>
</feature>
<keyword evidence="5 12" id="KW-0378">Hydrolase</keyword>
<keyword evidence="9 12" id="KW-0804">Transcription</keyword>
<protein>
    <recommendedName>
        <fullName evidence="12">LexA repressor</fullName>
        <ecNumber evidence="12">3.4.21.88</ecNumber>
    </recommendedName>
</protein>
<evidence type="ECO:0000256" key="9">
    <source>
        <dbReference type="ARBA" id="ARBA00023163"/>
    </source>
</evidence>
<dbReference type="PANTHER" id="PTHR33516">
    <property type="entry name" value="LEXA REPRESSOR"/>
    <property type="match status" value="1"/>
</dbReference>
<dbReference type="HOGENOM" id="CLU_066192_45_2_0"/>
<reference evidence="16 17" key="1">
    <citation type="journal article" date="2011" name="J. Bacteriol.">
        <title>Draft genome sequence of the anoxygenic filamentous phototrophic bacterium Oscillochloris trichoides subsp. DG-6.</title>
        <authorList>
            <person name="Kuznetsov B.B."/>
            <person name="Ivanovsky R.N."/>
            <person name="Keppen O.I."/>
            <person name="Sukhacheva M.V."/>
            <person name="Bumazhkin B.K."/>
            <person name="Patutina E.O."/>
            <person name="Beletsky A.V."/>
            <person name="Mardanov A.V."/>
            <person name="Baslerov R.V."/>
            <person name="Panteleeva A.N."/>
            <person name="Kolganova T.V."/>
            <person name="Ravin N.V."/>
            <person name="Skryabin K.G."/>
        </authorList>
    </citation>
    <scope>NUCLEOTIDE SEQUENCE [LARGE SCALE GENOMIC DNA]</scope>
    <source>
        <strain evidence="16 17">DG-6</strain>
    </source>
</reference>
<keyword evidence="8 12" id="KW-0238">DNA-binding</keyword>
<keyword evidence="2 12" id="KW-0678">Repressor</keyword>
<feature type="domain" description="LexA repressor DNA-binding" evidence="15">
    <location>
        <begin position="6"/>
        <end position="68"/>
    </location>
</feature>
<evidence type="ECO:0000256" key="5">
    <source>
        <dbReference type="ARBA" id="ARBA00022801"/>
    </source>
</evidence>
<evidence type="ECO:0000256" key="1">
    <source>
        <dbReference type="ARBA" id="ARBA00007484"/>
    </source>
</evidence>
<comment type="catalytic activity">
    <reaction evidence="12">
        <text>Hydrolysis of Ala-|-Gly bond in repressor LexA.</text>
        <dbReference type="EC" id="3.4.21.88"/>
    </reaction>
</comment>
<dbReference type="InterPro" id="IPR036390">
    <property type="entry name" value="WH_DNA-bd_sf"/>
</dbReference>
<dbReference type="PRINTS" id="PR00726">
    <property type="entry name" value="LEXASERPTASE"/>
</dbReference>
<evidence type="ECO:0000256" key="3">
    <source>
        <dbReference type="ARBA" id="ARBA00022705"/>
    </source>
</evidence>
<proteinExistence type="inferred from homology"/>
<name>E1IG79_9CHLR</name>
<dbReference type="GO" id="GO:0006508">
    <property type="term" value="P:proteolysis"/>
    <property type="evidence" value="ECO:0007669"/>
    <property type="project" value="InterPro"/>
</dbReference>
<feature type="DNA-binding region" description="H-T-H motif" evidence="12">
    <location>
        <begin position="31"/>
        <end position="51"/>
    </location>
</feature>
<dbReference type="Pfam" id="PF00717">
    <property type="entry name" value="Peptidase_S24"/>
    <property type="match status" value="1"/>
</dbReference>
<evidence type="ECO:0000256" key="8">
    <source>
        <dbReference type="ARBA" id="ARBA00023125"/>
    </source>
</evidence>
<dbReference type="Gene3D" id="1.10.10.10">
    <property type="entry name" value="Winged helix-like DNA-binding domain superfamily/Winged helix DNA-binding domain"/>
    <property type="match status" value="1"/>
</dbReference>
<evidence type="ECO:0000313" key="17">
    <source>
        <dbReference type="Proteomes" id="UP000054010"/>
    </source>
</evidence>
<dbReference type="InterPro" id="IPR036286">
    <property type="entry name" value="LexA/Signal_pep-like_sf"/>
</dbReference>
<dbReference type="InterPro" id="IPR006197">
    <property type="entry name" value="Peptidase_S24_LexA"/>
</dbReference>
<dbReference type="GO" id="GO:0045892">
    <property type="term" value="P:negative regulation of DNA-templated transcription"/>
    <property type="evidence" value="ECO:0007669"/>
    <property type="project" value="UniProtKB-UniRule"/>
</dbReference>
<keyword evidence="11 12" id="KW-0742">SOS response</keyword>
<dbReference type="Gene3D" id="2.10.109.10">
    <property type="entry name" value="Umud Fragment, subunit A"/>
    <property type="match status" value="1"/>
</dbReference>
<evidence type="ECO:0000256" key="12">
    <source>
        <dbReference type="HAMAP-Rule" id="MF_00015"/>
    </source>
</evidence>
<dbReference type="GO" id="GO:0003677">
    <property type="term" value="F:DNA binding"/>
    <property type="evidence" value="ECO:0007669"/>
    <property type="project" value="UniProtKB-UniRule"/>
</dbReference>
<feature type="site" description="Cleavage; by autolysis" evidence="12">
    <location>
        <begin position="92"/>
        <end position="93"/>
    </location>
</feature>
<keyword evidence="3 12" id="KW-0235">DNA replication</keyword>
<dbReference type="HAMAP" id="MF_00015">
    <property type="entry name" value="LexA"/>
    <property type="match status" value="1"/>
</dbReference>
<evidence type="ECO:0000256" key="7">
    <source>
        <dbReference type="ARBA" id="ARBA00023015"/>
    </source>
</evidence>
<evidence type="ECO:0000256" key="10">
    <source>
        <dbReference type="ARBA" id="ARBA00023204"/>
    </source>
</evidence>
<keyword evidence="10 12" id="KW-0234">DNA repair</keyword>
<dbReference type="GO" id="GO:0006260">
    <property type="term" value="P:DNA replication"/>
    <property type="evidence" value="ECO:0007669"/>
    <property type="project" value="UniProtKB-UniRule"/>
</dbReference>
<dbReference type="GO" id="GO:0004252">
    <property type="term" value="F:serine-type endopeptidase activity"/>
    <property type="evidence" value="ECO:0007669"/>
    <property type="project" value="UniProtKB-UniRule"/>
</dbReference>
<evidence type="ECO:0000313" key="16">
    <source>
        <dbReference type="EMBL" id="EFO79813.1"/>
    </source>
</evidence>
<dbReference type="InterPro" id="IPR036388">
    <property type="entry name" value="WH-like_DNA-bd_sf"/>
</dbReference>
<evidence type="ECO:0000256" key="11">
    <source>
        <dbReference type="ARBA" id="ARBA00023236"/>
    </source>
</evidence>
<dbReference type="NCBIfam" id="TIGR00498">
    <property type="entry name" value="lexA"/>
    <property type="match status" value="1"/>
</dbReference>
<dbReference type="SUPFAM" id="SSF51306">
    <property type="entry name" value="LexA/Signal peptidase"/>
    <property type="match status" value="1"/>
</dbReference>
<comment type="subunit">
    <text evidence="12">Homodimer.</text>
</comment>
<dbReference type="PANTHER" id="PTHR33516:SF2">
    <property type="entry name" value="LEXA REPRESSOR-RELATED"/>
    <property type="match status" value="1"/>
</dbReference>
<evidence type="ECO:0000256" key="4">
    <source>
        <dbReference type="ARBA" id="ARBA00022763"/>
    </source>
</evidence>
<sequence>MRSADGLSTRQEKILNYIQEFFAKHGYWPAIRDIQTDLKISSTSVVAYNLKALQDKGKINRQGKVSRGITLPNTLGVHNGAHQVPLLGTITAGQPLPDPEEVDIEAAEKVDVPLDLASADKLKDVYALRVRGLSMIDALIDDGDIVLLRRQDSANNGDMVAALLLDENSVTLKKFYQDNGRVRLQPANSTMQPIFTAAENVRIQGRVVGVLRSLF</sequence>
<dbReference type="EMBL" id="ADVR01000101">
    <property type="protein sequence ID" value="EFO79813.1"/>
    <property type="molecule type" value="Genomic_DNA"/>
</dbReference>
<keyword evidence="7 12" id="KW-0805">Transcription regulation</keyword>
<dbReference type="GO" id="GO:0009432">
    <property type="term" value="P:SOS response"/>
    <property type="evidence" value="ECO:0007669"/>
    <property type="project" value="UniProtKB-UniRule"/>
</dbReference>
<dbReference type="AlphaFoldDB" id="E1IG79"/>
<dbReference type="InterPro" id="IPR050077">
    <property type="entry name" value="LexA_repressor"/>
</dbReference>
<keyword evidence="4 12" id="KW-0227">DNA damage</keyword>
<dbReference type="eggNOG" id="COG1974">
    <property type="taxonomic scope" value="Bacteria"/>
</dbReference>
<dbReference type="InterPro" id="IPR039418">
    <property type="entry name" value="LexA-like"/>
</dbReference>
<dbReference type="GO" id="GO:0006281">
    <property type="term" value="P:DNA repair"/>
    <property type="evidence" value="ECO:0007669"/>
    <property type="project" value="UniProtKB-UniRule"/>
</dbReference>
<keyword evidence="17" id="KW-1185">Reference proteome</keyword>
<keyword evidence="6 12" id="KW-0068">Autocatalytic cleavage</keyword>
<comment type="caution">
    <text evidence="16">The sequence shown here is derived from an EMBL/GenBank/DDBJ whole genome shotgun (WGS) entry which is preliminary data.</text>
</comment>
<feature type="domain" description="Peptidase S24/S26A/S26B/S26C" evidence="14">
    <location>
        <begin position="85"/>
        <end position="208"/>
    </location>
</feature>
<feature type="active site" description="For autocatalytic cleavage activity" evidence="12">
    <location>
        <position position="134"/>
    </location>
</feature>
<dbReference type="InterPro" id="IPR015927">
    <property type="entry name" value="Peptidase_S24_S26A/B/C"/>
</dbReference>
<gene>
    <name evidence="12" type="primary">lexA</name>
    <name evidence="16" type="ORF">OSCT_2330</name>
</gene>
<organism evidence="16 17">
    <name type="scientific">Oscillochloris trichoides DG-6</name>
    <dbReference type="NCBI Taxonomy" id="765420"/>
    <lineage>
        <taxon>Bacteria</taxon>
        <taxon>Bacillati</taxon>
        <taxon>Chloroflexota</taxon>
        <taxon>Chloroflexia</taxon>
        <taxon>Chloroflexales</taxon>
        <taxon>Chloroflexineae</taxon>
        <taxon>Oscillochloridaceae</taxon>
        <taxon>Oscillochloris</taxon>
    </lineage>
</organism>
<evidence type="ECO:0000259" key="14">
    <source>
        <dbReference type="Pfam" id="PF00717"/>
    </source>
</evidence>
<dbReference type="CDD" id="cd06529">
    <property type="entry name" value="S24_LexA-like"/>
    <property type="match status" value="1"/>
</dbReference>
<comment type="similarity">
    <text evidence="1 12 13">Belongs to the peptidase S24 family.</text>
</comment>
<evidence type="ECO:0000256" key="2">
    <source>
        <dbReference type="ARBA" id="ARBA00022491"/>
    </source>
</evidence>
<dbReference type="OrthoDB" id="9802364at2"/>
<comment type="function">
    <text evidence="12">Represses a number of genes involved in the response to DNA damage (SOS response), including recA and lexA. In the presence of single-stranded DNA, RecA interacts with LexA causing an autocatalytic cleavage which disrupts the DNA-binding part of LexA, leading to derepression of the SOS regulon and eventually DNA repair.</text>
</comment>
<evidence type="ECO:0000259" key="15">
    <source>
        <dbReference type="Pfam" id="PF01726"/>
    </source>
</evidence>
<dbReference type="Proteomes" id="UP000054010">
    <property type="component" value="Unassembled WGS sequence"/>
</dbReference>
<dbReference type="Pfam" id="PF01726">
    <property type="entry name" value="LexA_DNA_bind"/>
    <property type="match status" value="1"/>
</dbReference>
<dbReference type="EC" id="3.4.21.88" evidence="12"/>